<dbReference type="CAZy" id="PL1">
    <property type="family name" value="Polysaccharide Lyase Family 1"/>
</dbReference>
<dbReference type="PROSITE" id="PS51318">
    <property type="entry name" value="TAT"/>
    <property type="match status" value="1"/>
</dbReference>
<dbReference type="PANTHER" id="PTHR42970">
    <property type="entry name" value="PECTATE LYASE C-RELATED"/>
    <property type="match status" value="1"/>
</dbReference>
<dbReference type="GO" id="GO:0046872">
    <property type="term" value="F:metal ion binding"/>
    <property type="evidence" value="ECO:0007669"/>
    <property type="project" value="UniProtKB-KW"/>
</dbReference>
<evidence type="ECO:0000256" key="2">
    <source>
        <dbReference type="ARBA" id="ARBA00023180"/>
    </source>
</evidence>
<name>C5C1J4_BEUC1</name>
<dbReference type="Gene3D" id="2.60.40.10">
    <property type="entry name" value="Immunoglobulins"/>
    <property type="match status" value="1"/>
</dbReference>
<reference evidence="3 4" key="1">
    <citation type="journal article" date="2009" name="Stand. Genomic Sci.">
        <title>Complete genome sequence of Beutenbergia cavernae type strain (HKI 0122).</title>
        <authorList>
            <person name="Land M."/>
            <person name="Pukall R."/>
            <person name="Abt B."/>
            <person name="Goker M."/>
            <person name="Rohde M."/>
            <person name="Glavina Del Rio T."/>
            <person name="Tice H."/>
            <person name="Copeland A."/>
            <person name="Cheng J.F."/>
            <person name="Lucas S."/>
            <person name="Chen F."/>
            <person name="Nolan M."/>
            <person name="Bruce D."/>
            <person name="Goodwin L."/>
            <person name="Pitluck S."/>
            <person name="Ivanova N."/>
            <person name="Mavromatis K."/>
            <person name="Ovchinnikova G."/>
            <person name="Pati A."/>
            <person name="Chen A."/>
            <person name="Palaniappan K."/>
            <person name="Hauser L."/>
            <person name="Chang Y.J."/>
            <person name="Jefferies C.C."/>
            <person name="Saunders E."/>
            <person name="Brettin T."/>
            <person name="Detter J.C."/>
            <person name="Han C."/>
            <person name="Chain P."/>
            <person name="Bristow J."/>
            <person name="Eisen J.A."/>
            <person name="Markowitz V."/>
            <person name="Hugenholtz P."/>
            <person name="Kyrpides N.C."/>
            <person name="Klenk H.P."/>
            <person name="Lapidus A."/>
        </authorList>
    </citation>
    <scope>NUCLEOTIDE SEQUENCE [LARGE SCALE GENOMIC DNA]</scope>
    <source>
        <strain evidence="4">ATCC BAA-8 / DSM 12333 / NBRC 16432</strain>
    </source>
</reference>
<proteinExistence type="predicted"/>
<evidence type="ECO:0000256" key="1">
    <source>
        <dbReference type="ARBA" id="ARBA00022723"/>
    </source>
</evidence>
<dbReference type="Proteomes" id="UP000007962">
    <property type="component" value="Chromosome"/>
</dbReference>
<dbReference type="Pfam" id="PF17957">
    <property type="entry name" value="Big_7"/>
    <property type="match status" value="1"/>
</dbReference>
<accession>C5C1J4</accession>
<dbReference type="Gene3D" id="2.60.120.200">
    <property type="match status" value="1"/>
</dbReference>
<dbReference type="GO" id="GO:0005975">
    <property type="term" value="P:carbohydrate metabolic process"/>
    <property type="evidence" value="ECO:0007669"/>
    <property type="project" value="UniProtKB-ARBA"/>
</dbReference>
<dbReference type="InterPro" id="IPR011050">
    <property type="entry name" value="Pectin_lyase_fold/virulence"/>
</dbReference>
<gene>
    <name evidence="3" type="ordered locus">Bcav_3362</name>
</gene>
<dbReference type="PANTHER" id="PTHR42970:SF1">
    <property type="entry name" value="PECTATE LYASE C-RELATED"/>
    <property type="match status" value="1"/>
</dbReference>
<sequence length="770" mass="80509">MTNLQQPPSSDSSLSVTRRTFSIGAALGVGAALAPVGLQTAQADDAVRVPAFPGAEGCGRWVTGGRGGSVYVVTTLADSGPGSLRDAVSASNRTVVFAVSGTIELASRLDIKGSNVTVAGQTAPGDGICIAGYPTRVAGSNVVVRYLRCRMGDVTGVEEDAMWARRTQDVVIDHCSLTWSTDEALSVYENVNVTVQWCLVAESLTMSVNHKGRHGYGGIWGGDNVTYHHNLIAHHTNRNPRFAPRADSGVDAPLLVDHRNNVIYNWGFNSSYGGESSDGINMIGNYYRPGPNTLTEVEGRIVEPVITNLGGPGDWFVDGNVVEGFPDVTADNWLGVHGDVPYIRLDAPATLSDGVETDDAAVALDRVLDGVGAILPRRDAVDARIVADVRAGRGRHINSQSEVGGWPELHSAPALLDTDGDGIPDEWEIAHGLDPFDPSDGSAVGDDGYTNLERYLNSITAIGAPNPEVRIVSPVLDSVVRLRSADPGATTALTVRAVARGQGARIAAVEVRAGDRLLGTASAPPYAVTWADAPEGTHYVTATAIDATGSATGSSAIAVHVVRGTDLGPWRSHDLGGVPIRGAAGAVGAELGADGTPRTIAVRGSGSIGGTADTCQFVYRELVGDGELVTRVDSYRKAYPELLGGLMIRRGLGPSAPSATLALTWVGNGLVSRVVTRATERAAAEWTQFPARAEEYPIAAPYWLRLRRTGTLVAGAISADGVTWHDVGTAEIALAEKAYVGLAVDGHQEANEIHNYGGLTFSETALTAGA</sequence>
<dbReference type="InterPro" id="IPR013783">
    <property type="entry name" value="Ig-like_fold"/>
</dbReference>
<evidence type="ECO:0000313" key="4">
    <source>
        <dbReference type="Proteomes" id="UP000007962"/>
    </source>
</evidence>
<dbReference type="InterPro" id="IPR052063">
    <property type="entry name" value="Polysaccharide_Lyase_1"/>
</dbReference>
<dbReference type="EMBL" id="CP001618">
    <property type="protein sequence ID" value="ACQ81604.1"/>
    <property type="molecule type" value="Genomic_DNA"/>
</dbReference>
<dbReference type="OrthoDB" id="3862295at2"/>
<dbReference type="Gene3D" id="2.160.20.10">
    <property type="entry name" value="Single-stranded right-handed beta-helix, Pectin lyase-like"/>
    <property type="match status" value="1"/>
</dbReference>
<evidence type="ECO:0000313" key="3">
    <source>
        <dbReference type="EMBL" id="ACQ81604.1"/>
    </source>
</evidence>
<dbReference type="HOGENOM" id="CLU_016764_2_0_11"/>
<keyword evidence="4" id="KW-1185">Reference proteome</keyword>
<organism evidence="3 4">
    <name type="scientific">Beutenbergia cavernae (strain ATCC BAA-8 / DSM 12333 / CCUG 43141 / JCM 11478 / NBRC 16432 / NCIMB 13614 / HKI 0122)</name>
    <dbReference type="NCBI Taxonomy" id="471853"/>
    <lineage>
        <taxon>Bacteria</taxon>
        <taxon>Bacillati</taxon>
        <taxon>Actinomycetota</taxon>
        <taxon>Actinomycetes</taxon>
        <taxon>Micrococcales</taxon>
        <taxon>Beutenbergiaceae</taxon>
        <taxon>Beutenbergia</taxon>
    </lineage>
</organism>
<keyword evidence="1" id="KW-0479">Metal-binding</keyword>
<dbReference type="STRING" id="471853.Bcav_3362"/>
<evidence type="ECO:0008006" key="5">
    <source>
        <dbReference type="Google" id="ProtNLM"/>
    </source>
</evidence>
<dbReference type="AlphaFoldDB" id="C5C1J4"/>
<dbReference type="SUPFAM" id="SSF51126">
    <property type="entry name" value="Pectin lyase-like"/>
    <property type="match status" value="1"/>
</dbReference>
<dbReference type="eggNOG" id="COG3866">
    <property type="taxonomic scope" value="Bacteria"/>
</dbReference>
<dbReference type="InterPro" id="IPR012334">
    <property type="entry name" value="Pectin_lyas_fold"/>
</dbReference>
<protein>
    <recommendedName>
        <fullName evidence="5">Pectate lyase</fullName>
    </recommendedName>
</protein>
<keyword evidence="2" id="KW-0325">Glycoprotein</keyword>
<dbReference type="InterPro" id="IPR006311">
    <property type="entry name" value="TAT_signal"/>
</dbReference>
<dbReference type="RefSeq" id="WP_015883841.1">
    <property type="nucleotide sequence ID" value="NC_012669.1"/>
</dbReference>
<dbReference type="KEGG" id="bcv:Bcav_3362"/>